<feature type="compositionally biased region" description="Basic and acidic residues" evidence="9">
    <location>
        <begin position="558"/>
        <end position="576"/>
    </location>
</feature>
<feature type="compositionally biased region" description="Basic and acidic residues" evidence="9">
    <location>
        <begin position="1195"/>
        <end position="1211"/>
    </location>
</feature>
<feature type="compositionally biased region" description="Basic and acidic residues" evidence="9">
    <location>
        <begin position="460"/>
        <end position="479"/>
    </location>
</feature>
<feature type="compositionally biased region" description="Pro residues" evidence="9">
    <location>
        <begin position="1903"/>
        <end position="1938"/>
    </location>
</feature>
<dbReference type="GO" id="GO:0009306">
    <property type="term" value="P:protein secretion"/>
    <property type="evidence" value="ECO:0000318"/>
    <property type="project" value="GO_Central"/>
</dbReference>
<dbReference type="OMA" id="FARKIRH"/>
<protein>
    <recommendedName>
        <fullName evidence="11">SH3 domain-containing protein</fullName>
    </recommendedName>
</protein>
<dbReference type="FunCoup" id="A0A7M7PV82">
    <property type="interactions" value="453"/>
</dbReference>
<feature type="compositionally biased region" description="Acidic residues" evidence="9">
    <location>
        <begin position="480"/>
        <end position="491"/>
    </location>
</feature>
<feature type="compositionally biased region" description="Basic and acidic residues" evidence="9">
    <location>
        <begin position="1168"/>
        <end position="1184"/>
    </location>
</feature>
<feature type="region of interest" description="Disordered" evidence="9">
    <location>
        <begin position="1365"/>
        <end position="1386"/>
    </location>
</feature>
<feature type="compositionally biased region" description="Pro residues" evidence="9">
    <location>
        <begin position="1865"/>
        <end position="1882"/>
    </location>
</feature>
<feature type="compositionally biased region" description="Low complexity" evidence="9">
    <location>
        <begin position="1830"/>
        <end position="1841"/>
    </location>
</feature>
<feature type="compositionally biased region" description="Basic and acidic residues" evidence="9">
    <location>
        <begin position="345"/>
        <end position="355"/>
    </location>
</feature>
<feature type="domain" description="SH3" evidence="11">
    <location>
        <begin position="39"/>
        <end position="103"/>
    </location>
</feature>
<evidence type="ECO:0000259" key="11">
    <source>
        <dbReference type="PROSITE" id="PS50002"/>
    </source>
</evidence>
<keyword evidence="5 8" id="KW-0175">Coiled coil</keyword>
<keyword evidence="6" id="KW-0325">Glycoprotein</keyword>
<feature type="compositionally biased region" description="Basic and acidic residues" evidence="9">
    <location>
        <begin position="630"/>
        <end position="667"/>
    </location>
</feature>
<evidence type="ECO:0000256" key="10">
    <source>
        <dbReference type="SAM" id="SignalP"/>
    </source>
</evidence>
<dbReference type="PROSITE" id="PS50002">
    <property type="entry name" value="SH3"/>
    <property type="match status" value="1"/>
</dbReference>
<feature type="compositionally biased region" description="Polar residues" evidence="9">
    <location>
        <begin position="1090"/>
        <end position="1104"/>
    </location>
</feature>
<evidence type="ECO:0000256" key="7">
    <source>
        <dbReference type="PROSITE-ProRule" id="PRU00192"/>
    </source>
</evidence>
<proteinExistence type="predicted"/>
<feature type="chain" id="PRO_5029802086" description="SH3 domain-containing protein" evidence="10">
    <location>
        <begin position="24"/>
        <end position="1985"/>
    </location>
</feature>
<feature type="compositionally biased region" description="Basic and acidic residues" evidence="9">
    <location>
        <begin position="1073"/>
        <end position="1089"/>
    </location>
</feature>
<dbReference type="InParanoid" id="A0A7M7PV82"/>
<feature type="region of interest" description="Disordered" evidence="9">
    <location>
        <begin position="949"/>
        <end position="1218"/>
    </location>
</feature>
<accession>A0A7M7PV82</accession>
<feature type="compositionally biased region" description="Low complexity" evidence="9">
    <location>
        <begin position="1782"/>
        <end position="1793"/>
    </location>
</feature>
<keyword evidence="2 7" id="KW-0728">SH3 domain</keyword>
<keyword evidence="4" id="KW-0256">Endoplasmic reticulum</keyword>
<evidence type="ECO:0000256" key="4">
    <source>
        <dbReference type="ARBA" id="ARBA00022824"/>
    </source>
</evidence>
<feature type="compositionally biased region" description="Basic and acidic residues" evidence="9">
    <location>
        <begin position="717"/>
        <end position="726"/>
    </location>
</feature>
<evidence type="ECO:0000256" key="1">
    <source>
        <dbReference type="ARBA" id="ARBA00004389"/>
    </source>
</evidence>
<dbReference type="RefSeq" id="XP_030855566.1">
    <property type="nucleotide sequence ID" value="XM_030999706.1"/>
</dbReference>
<feature type="compositionally biased region" description="Acidic residues" evidence="9">
    <location>
        <begin position="261"/>
        <end position="272"/>
    </location>
</feature>
<feature type="region of interest" description="Disordered" evidence="9">
    <location>
        <begin position="121"/>
        <end position="330"/>
    </location>
</feature>
<organism evidence="12 13">
    <name type="scientific">Strongylocentrotus purpuratus</name>
    <name type="common">Purple sea urchin</name>
    <dbReference type="NCBI Taxonomy" id="7668"/>
    <lineage>
        <taxon>Eukaryota</taxon>
        <taxon>Metazoa</taxon>
        <taxon>Echinodermata</taxon>
        <taxon>Eleutherozoa</taxon>
        <taxon>Echinozoa</taxon>
        <taxon>Echinoidea</taxon>
        <taxon>Euechinoidea</taxon>
        <taxon>Echinacea</taxon>
        <taxon>Camarodonta</taxon>
        <taxon>Echinidea</taxon>
        <taxon>Strongylocentrotidae</taxon>
        <taxon>Strongylocentrotus</taxon>
    </lineage>
</organism>
<reference evidence="12" key="2">
    <citation type="submission" date="2021-01" db="UniProtKB">
        <authorList>
            <consortium name="EnsemblMetazoa"/>
        </authorList>
    </citation>
    <scope>IDENTIFICATION</scope>
</reference>
<feature type="compositionally biased region" description="Basic and acidic residues" evidence="9">
    <location>
        <begin position="680"/>
        <end position="694"/>
    </location>
</feature>
<dbReference type="Pfam" id="PF07653">
    <property type="entry name" value="SH3_2"/>
    <property type="match status" value="1"/>
</dbReference>
<comment type="subcellular location">
    <subcellularLocation>
        <location evidence="1">Endoplasmic reticulum membrane</location>
        <topology evidence="1">Single-pass membrane protein</topology>
    </subcellularLocation>
</comment>
<feature type="region of interest" description="Disordered" evidence="9">
    <location>
        <begin position="554"/>
        <end position="853"/>
    </location>
</feature>
<dbReference type="InterPro" id="IPR001452">
    <property type="entry name" value="SH3_domain"/>
</dbReference>
<sequence>MAAHKKTTRQVLLFIFLNVICVGADLPEKLLCADLKCRAPISRVQSVFSYNAPDPHFLSFSQHEVIQVFAKDVDESGLWTGELLMKPGKIGLFNKDLVKELVVFNKSPVQHVDIVDFFDNRGISHGLGDRRPPEPTAKEKETEEVETKESNGTEQGQDHSGPEQGLDQTGPEQGLDQTEPEQGLEQSGPEQGLEQSEPEQGLEQRGPEQGQDQNEPEQNQELGAPGHVRGEEEENEVEYDEDHEEEEDDVKEYVERKYVYDDEEEEDFLDEILEGRGNEDKRIEEEKAKPKERNPKVASHGEDLDKGDVEEVKKSHYEGPIKNEPSAEKMGVIHKVQQLIYDTEKQERVIREQSQKDPPGGPQRGDVMDVEEAAHIQEMERLMKEEEELQTGLDKDLFESRREQMNDNKRDKSVVQAEDILHTGDVSQQEGMKTADENSEEENYEAEDEEKDDDDDGDEWVNRHGGEKEHVSKDEKKEGEDLELEDDDIEEQIIQPDETLTYDAEEYSGKEEFLREEEELPREEEELDSEYNEDEDEGVLGLVDNEEIEEWIIQMDQSAKEEMDLQREIDEKAREETEADETESVQEEISMTLEPSTDVEQIKSDTAIQENMMAFDEGKEPDSTSNTEEPMEKVEETQKQEDKDTEEKTQDSQRAQENEEEDVREKDEPEEAQEAVSNNKDMEARDSNASEEKPTQPAEDGQQEDKLNGNGVEEEEDKHKADKDLGPDGDVSNQGQKEEVKDIQEESNPDSAPGEDAGKQDNEIQPDSIQPSPSYEVIDGTTLYMNDLEPTPLPQELPSRTETGEKLHDIPISDNANTFTMSASDIVDVPKVEEKRDESGPPSSLSFKSEDDIDPEAYRNILNKLHANPELKDKEGAIQQEMLKILRDPELKKNLLMKTREPKKDILSPFSAQHLAAGDAVQMNQGQGHTQDNLDLKNIDAMLDEATNHYLSPDSSDEIVPTPSPAAGPNIVEGRPSSPLDKDVQGDIHPVDPLSLLHKEGVDTSHSDHEKIDITAEIPRSSDPSDEHLQPSMQQVPDDAYDPVKLAAELNTVQGSNPDVIVDPAQNDLNDDPAMKILEDQKDSTKQDSQEASSNDSLPPSSTEQVEEKVETNDDQEVPSPHLDSNLPPGMDTRPNIEQLTDSSYGEPGLRTGIRVDEETPGDDEEDPNHYHPVDEEVEQERPNDAVPDTGTQEEDSHQREGFHHQVYTKEENEELQDDGVTIEEVPDHQEEPVETSQGGDWLGDMIKNLEPALEAMNQSILKPMFEMFPTEFQRAIQQPDFLGIPWMVIIILEASMSFFFILLTCCWMCSTRRSRSINESLSREVDLLTAQKAEVMDALDMTNTQFQKQNLEYFELKSSTERTGSDKSKLETKYKEVNQTSKEQQQEIDQIKAALKKKTTENESSQQKVKSLEQQLKKSQKSVSELNGRVKDLQGKEYAGEEECSHLKHNITILEEQNQQLDSSKEMLEDEIKGWHERVSELSEQIKLMTAEKKDMDESLTYKANEIEVLKDCLLQLKGIENIQKEGPEVDSESRIQQLMDVTRVNAKLSLIEKERDEVQERLDQEVKCGRELESQVGALNHEIDALRMEHSKAKSTLGETKTKMEVLQEYFKGKEVELQRKLGREEALKLHSEEQLTSLSEKAINSEVDLNNYRQQIADLKSELEKSERNYKTQIGAHEKKTHEHWLSSRTAERELQEAKREAASLRHRLTELEGRRATSENAPLVKPQAAAPSPMRVVSPSYGPGDRGSKMSRRGPSRNSIIDGDAPSPPLIDPRHRGSPGSRPRMSPPMMDRDMPPPHPDDYLPPMHHRDMGPSPYRDVLPHHPDFGPQGPGPYDDPYGPPPDGFSPHFGPHPDDMGFGPRGPPPGNFGPPMGFPPPGRGEFDHHGPPPPMDPGFDPMYGPPPPHGMDPMMGPGPFPGDGPPPFDRRGPPPPGMRPGSRTGPPGPPDGPMVGPRTSSPMVPPGGQRGPRGQTPRQPSNMQA</sequence>
<evidence type="ECO:0000256" key="8">
    <source>
        <dbReference type="SAM" id="Coils"/>
    </source>
</evidence>
<feature type="coiled-coil region" evidence="8">
    <location>
        <begin position="1543"/>
        <end position="1591"/>
    </location>
</feature>
<feature type="compositionally biased region" description="Basic and acidic residues" evidence="9">
    <location>
        <begin position="1794"/>
        <end position="1815"/>
    </location>
</feature>
<feature type="region of interest" description="Disordered" evidence="9">
    <location>
        <begin position="1681"/>
        <end position="1985"/>
    </location>
</feature>
<feature type="compositionally biased region" description="Basic and acidic residues" evidence="9">
    <location>
        <begin position="980"/>
        <end position="990"/>
    </location>
</feature>
<keyword evidence="13" id="KW-1185">Reference proteome</keyword>
<dbReference type="SUPFAM" id="SSF50044">
    <property type="entry name" value="SH3-domain"/>
    <property type="match status" value="1"/>
</dbReference>
<dbReference type="Gene3D" id="1.10.287.1490">
    <property type="match status" value="1"/>
</dbReference>
<dbReference type="GO" id="GO:0035459">
    <property type="term" value="P:vesicle cargo loading"/>
    <property type="evidence" value="ECO:0000318"/>
    <property type="project" value="GO_Central"/>
</dbReference>
<feature type="compositionally biased region" description="Acidic residues" evidence="9">
    <location>
        <begin position="437"/>
        <end position="459"/>
    </location>
</feature>
<evidence type="ECO:0000313" key="13">
    <source>
        <dbReference type="Proteomes" id="UP000007110"/>
    </source>
</evidence>
<dbReference type="PANTHER" id="PTHR23158:SF33">
    <property type="entry name" value="TRANSPORT AND GOLGI ORGANIZATION PROTEIN 1"/>
    <property type="match status" value="1"/>
</dbReference>
<feature type="compositionally biased region" description="Polar residues" evidence="9">
    <location>
        <begin position="210"/>
        <end position="221"/>
    </location>
</feature>
<feature type="compositionally biased region" description="Low complexity" evidence="9">
    <location>
        <begin position="1972"/>
        <end position="1985"/>
    </location>
</feature>
<evidence type="ECO:0000256" key="5">
    <source>
        <dbReference type="ARBA" id="ARBA00023054"/>
    </source>
</evidence>
<feature type="region of interest" description="Disordered" evidence="9">
    <location>
        <begin position="345"/>
        <end position="539"/>
    </location>
</feature>
<feature type="compositionally biased region" description="Basic and acidic residues" evidence="9">
    <location>
        <begin position="802"/>
        <end position="811"/>
    </location>
</feature>
<evidence type="ECO:0000256" key="9">
    <source>
        <dbReference type="SAM" id="MobiDB-lite"/>
    </source>
</evidence>
<feature type="compositionally biased region" description="Basic and acidic residues" evidence="9">
    <location>
        <begin position="251"/>
        <end position="260"/>
    </location>
</feature>
<feature type="compositionally biased region" description="Basic and acidic residues" evidence="9">
    <location>
        <begin position="127"/>
        <end position="161"/>
    </location>
</feature>
<evidence type="ECO:0000256" key="2">
    <source>
        <dbReference type="ARBA" id="ARBA00022443"/>
    </source>
</evidence>
<feature type="region of interest" description="Disordered" evidence="9">
    <location>
        <begin position="1223"/>
        <end position="1242"/>
    </location>
</feature>
<feature type="compositionally biased region" description="Basic and acidic residues" evidence="9">
    <location>
        <begin position="828"/>
        <end position="839"/>
    </location>
</feature>
<dbReference type="InterPro" id="IPR036028">
    <property type="entry name" value="SH3-like_dom_sf"/>
</dbReference>
<dbReference type="GO" id="GO:0070971">
    <property type="term" value="C:endoplasmic reticulum exit site"/>
    <property type="evidence" value="ECO:0000318"/>
    <property type="project" value="GO_Central"/>
</dbReference>
<name>A0A7M7PV82_STRPU</name>
<evidence type="ECO:0000256" key="3">
    <source>
        <dbReference type="ARBA" id="ARBA00022729"/>
    </source>
</evidence>
<feature type="compositionally biased region" description="Basic and acidic residues" evidence="9">
    <location>
        <begin position="393"/>
        <end position="413"/>
    </location>
</feature>
<dbReference type="GeneID" id="757237"/>
<feature type="compositionally biased region" description="Polar residues" evidence="9">
    <location>
        <begin position="587"/>
        <end position="609"/>
    </location>
</feature>
<dbReference type="SMART" id="SM00326">
    <property type="entry name" value="SH3"/>
    <property type="match status" value="1"/>
</dbReference>
<dbReference type="OrthoDB" id="6022771at2759"/>
<dbReference type="PANTHER" id="PTHR23158">
    <property type="entry name" value="MELANOMA INHIBITORY ACTIVITY-RELATED"/>
    <property type="match status" value="1"/>
</dbReference>
<feature type="compositionally biased region" description="Basic and acidic residues" evidence="9">
    <location>
        <begin position="273"/>
        <end position="327"/>
    </location>
</feature>
<feature type="compositionally biased region" description="Acidic residues" evidence="9">
    <location>
        <begin position="231"/>
        <end position="250"/>
    </location>
</feature>
<feature type="compositionally biased region" description="Basic and acidic residues" evidence="9">
    <location>
        <begin position="997"/>
        <end position="1014"/>
    </location>
</feature>
<feature type="compositionally biased region" description="Acidic residues" evidence="9">
    <location>
        <begin position="577"/>
        <end position="586"/>
    </location>
</feature>
<feature type="compositionally biased region" description="Acidic residues" evidence="9">
    <location>
        <begin position="514"/>
        <end position="539"/>
    </location>
</feature>
<feature type="compositionally biased region" description="Basic and acidic residues" evidence="9">
    <location>
        <begin position="1681"/>
        <end position="1721"/>
    </location>
</feature>
<dbReference type="EnsemblMetazoa" id="XM_030999706">
    <property type="protein sequence ID" value="XP_030855566"/>
    <property type="gene ID" value="LOC757237"/>
</dbReference>
<reference evidence="13" key="1">
    <citation type="submission" date="2015-02" db="EMBL/GenBank/DDBJ databases">
        <title>Genome sequencing for Strongylocentrotus purpuratus.</title>
        <authorList>
            <person name="Murali S."/>
            <person name="Liu Y."/>
            <person name="Vee V."/>
            <person name="English A."/>
            <person name="Wang M."/>
            <person name="Skinner E."/>
            <person name="Han Y."/>
            <person name="Muzny D.M."/>
            <person name="Worley K.C."/>
            <person name="Gibbs R.A."/>
        </authorList>
    </citation>
    <scope>NUCLEOTIDE SEQUENCE</scope>
</reference>
<feature type="compositionally biased region" description="Polar residues" evidence="9">
    <location>
        <begin position="763"/>
        <end position="773"/>
    </location>
</feature>
<dbReference type="Proteomes" id="UP000007110">
    <property type="component" value="Unassembled WGS sequence"/>
</dbReference>
<dbReference type="InterPro" id="IPR051500">
    <property type="entry name" value="cTAGE_MIA/OTOR"/>
</dbReference>
<evidence type="ECO:0000256" key="6">
    <source>
        <dbReference type="ARBA" id="ARBA00023180"/>
    </source>
</evidence>
<dbReference type="GO" id="GO:0006888">
    <property type="term" value="P:endoplasmic reticulum to Golgi vesicle-mediated transport"/>
    <property type="evidence" value="ECO:0000318"/>
    <property type="project" value="GO_Central"/>
</dbReference>
<feature type="compositionally biased region" description="Polar residues" evidence="9">
    <location>
        <begin position="814"/>
        <end position="823"/>
    </location>
</feature>
<dbReference type="KEGG" id="spu:757237"/>
<feature type="compositionally biased region" description="Basic and acidic residues" evidence="9">
    <location>
        <begin position="372"/>
        <end position="384"/>
    </location>
</feature>
<evidence type="ECO:0000313" key="12">
    <source>
        <dbReference type="EnsemblMetazoa" id="XP_030855566"/>
    </source>
</evidence>
<dbReference type="Gene3D" id="2.30.30.40">
    <property type="entry name" value="SH3 Domains"/>
    <property type="match status" value="1"/>
</dbReference>
<dbReference type="GO" id="GO:0005789">
    <property type="term" value="C:endoplasmic reticulum membrane"/>
    <property type="evidence" value="ECO:0000318"/>
    <property type="project" value="GO_Central"/>
</dbReference>
<keyword evidence="3 10" id="KW-0732">Signal</keyword>
<feature type="signal peptide" evidence="10">
    <location>
        <begin position="1"/>
        <end position="23"/>
    </location>
</feature>
<feature type="compositionally biased region" description="Basic and acidic residues" evidence="9">
    <location>
        <begin position="1365"/>
        <end position="1377"/>
    </location>
</feature>